<accession>A0ABY7M8P8</accession>
<dbReference type="Proteomes" id="UP001212803">
    <property type="component" value="Chromosome"/>
</dbReference>
<protein>
    <submittedName>
        <fullName evidence="4">Nitronate monooxygenase family protein</fullName>
    </submittedName>
</protein>
<evidence type="ECO:0000256" key="2">
    <source>
        <dbReference type="ARBA" id="ARBA00022643"/>
    </source>
</evidence>
<dbReference type="PANTHER" id="PTHR32332">
    <property type="entry name" value="2-NITROPROPANE DIOXYGENASE"/>
    <property type="match status" value="1"/>
</dbReference>
<evidence type="ECO:0000313" key="5">
    <source>
        <dbReference type="Proteomes" id="UP001212803"/>
    </source>
</evidence>
<proteinExistence type="predicted"/>
<name>A0ABY7M8P8_9CHLR</name>
<dbReference type="CDD" id="cd04730">
    <property type="entry name" value="NPD_like"/>
    <property type="match status" value="1"/>
</dbReference>
<reference evidence="4 5" key="1">
    <citation type="journal article" date="2023" name="ISME J.">
        <title>Thermophilic Dehalococcoidia with unusual traits shed light on an unexpected past.</title>
        <authorList>
            <person name="Palmer M."/>
            <person name="Covington J.K."/>
            <person name="Zhou E.M."/>
            <person name="Thomas S.C."/>
            <person name="Habib N."/>
            <person name="Seymour C.O."/>
            <person name="Lai D."/>
            <person name="Johnston J."/>
            <person name="Hashimi A."/>
            <person name="Jiao J.Y."/>
            <person name="Muok A.R."/>
            <person name="Liu L."/>
            <person name="Xian W.D."/>
            <person name="Zhi X.Y."/>
            <person name="Li M.M."/>
            <person name="Silva L.P."/>
            <person name="Bowen B.P."/>
            <person name="Louie K."/>
            <person name="Briegel A."/>
            <person name="Pett-Ridge J."/>
            <person name="Weber P.K."/>
            <person name="Tocheva E.I."/>
            <person name="Woyke T."/>
            <person name="Northen T.R."/>
            <person name="Mayali X."/>
            <person name="Li W.J."/>
            <person name="Hedlund B.P."/>
        </authorList>
    </citation>
    <scope>NUCLEOTIDE SEQUENCE [LARGE SCALE GENOMIC DNA]</scope>
    <source>
        <strain evidence="4 5">YIM 72310</strain>
    </source>
</reference>
<keyword evidence="3" id="KW-0560">Oxidoreductase</keyword>
<dbReference type="InterPro" id="IPR004136">
    <property type="entry name" value="NMO"/>
</dbReference>
<keyword evidence="4" id="KW-0503">Monooxygenase</keyword>
<dbReference type="EMBL" id="CP115149">
    <property type="protein sequence ID" value="WBL36033.1"/>
    <property type="molecule type" value="Genomic_DNA"/>
</dbReference>
<dbReference type="SUPFAM" id="SSF51412">
    <property type="entry name" value="Inosine monophosphate dehydrogenase (IMPDH)"/>
    <property type="match status" value="1"/>
</dbReference>
<dbReference type="PANTHER" id="PTHR32332:SF38">
    <property type="entry name" value="MONOOXYGENASE RV1533-RELATED"/>
    <property type="match status" value="1"/>
</dbReference>
<keyword evidence="5" id="KW-1185">Reference proteome</keyword>
<dbReference type="InterPro" id="IPR013785">
    <property type="entry name" value="Aldolase_TIM"/>
</dbReference>
<sequence length="388" mass="40401">MGRPVLRTELCDLLGIEYPVILAGMGPVAGGLTGPVATAPLVAAVSNAGGLGVIGGAGFSAERLREEIRKVRALTDKPFGVDLLLPSNYMGGAAGGEMPRDPRELIPAAAREGLKKIVEELGVPWKEMPREPAAEPRRPRTGGMSDEQMEVVIEEKVPVFASGLGSPAPWLDRLKANGTKVLALVGNVKNAKRVAAAGVDIVVAQGTEAGGHTGRVATMALVPQVVDAVAPTPVVAAGGIADGRGVVAALALGAIGVWCGTAFLVSEEANQPDLQKQRILAATDEDTRVTRLYSGKTMRNITNPLIEAWEAAGIQALPMGLQGLLIQDLVYSCRQAGREDLLMNAAGQISGMLNRIRPAADILHDMVAQAAQILARDLPARVTAVPES</sequence>
<dbReference type="Pfam" id="PF03060">
    <property type="entry name" value="NMO"/>
    <property type="match status" value="1"/>
</dbReference>
<dbReference type="Gene3D" id="3.20.20.70">
    <property type="entry name" value="Aldolase class I"/>
    <property type="match status" value="1"/>
</dbReference>
<gene>
    <name evidence="4" type="ORF">O0235_14890</name>
</gene>
<organism evidence="4 5">
    <name type="scientific">Tepidiforma flava</name>
    <dbReference type="NCBI Taxonomy" id="3004094"/>
    <lineage>
        <taxon>Bacteria</taxon>
        <taxon>Bacillati</taxon>
        <taxon>Chloroflexota</taxon>
        <taxon>Tepidiformia</taxon>
        <taxon>Tepidiformales</taxon>
        <taxon>Tepidiformaceae</taxon>
        <taxon>Tepidiforma</taxon>
    </lineage>
</organism>
<evidence type="ECO:0000313" key="4">
    <source>
        <dbReference type="EMBL" id="WBL36033.1"/>
    </source>
</evidence>
<dbReference type="GO" id="GO:0004497">
    <property type="term" value="F:monooxygenase activity"/>
    <property type="evidence" value="ECO:0007669"/>
    <property type="project" value="UniProtKB-KW"/>
</dbReference>
<dbReference type="RefSeq" id="WP_270056558.1">
    <property type="nucleotide sequence ID" value="NZ_CP115149.1"/>
</dbReference>
<evidence type="ECO:0000256" key="3">
    <source>
        <dbReference type="ARBA" id="ARBA00023002"/>
    </source>
</evidence>
<keyword evidence="1" id="KW-0285">Flavoprotein</keyword>
<evidence type="ECO:0000256" key="1">
    <source>
        <dbReference type="ARBA" id="ARBA00022630"/>
    </source>
</evidence>
<keyword evidence="2" id="KW-0288">FMN</keyword>